<evidence type="ECO:0000256" key="3">
    <source>
        <dbReference type="ARBA" id="ARBA00022679"/>
    </source>
</evidence>
<keyword evidence="8 9" id="KW-0119">Carbohydrate metabolism</keyword>
<keyword evidence="7 9" id="KW-0320">Glycogen biosynthesis</keyword>
<evidence type="ECO:0000256" key="8">
    <source>
        <dbReference type="ARBA" id="ARBA00023277"/>
    </source>
</evidence>
<evidence type="ECO:0000256" key="7">
    <source>
        <dbReference type="ARBA" id="ARBA00023056"/>
    </source>
</evidence>
<comment type="catalytic activity">
    <reaction evidence="9">
        <text>alpha-D-glucose 1-phosphate + ATP + H(+) = ADP-alpha-D-glucose + diphosphate</text>
        <dbReference type="Rhea" id="RHEA:12120"/>
        <dbReference type="ChEBI" id="CHEBI:15378"/>
        <dbReference type="ChEBI" id="CHEBI:30616"/>
        <dbReference type="ChEBI" id="CHEBI:33019"/>
        <dbReference type="ChEBI" id="CHEBI:57498"/>
        <dbReference type="ChEBI" id="CHEBI:58601"/>
        <dbReference type="EC" id="2.7.7.27"/>
    </reaction>
</comment>
<evidence type="ECO:0000313" key="13">
    <source>
        <dbReference type="Proteomes" id="UP000618579"/>
    </source>
</evidence>
<feature type="domain" description="Glucose-1-phosphate adenylyltransferase/Bifunctional protein GlmU-like C-terminal hexapeptide" evidence="11">
    <location>
        <begin position="296"/>
        <end position="359"/>
    </location>
</feature>
<dbReference type="Gene3D" id="2.160.10.10">
    <property type="entry name" value="Hexapeptide repeat proteins"/>
    <property type="match status" value="1"/>
</dbReference>
<keyword evidence="5 9" id="KW-0547">Nucleotide-binding</keyword>
<dbReference type="CDD" id="cd04651">
    <property type="entry name" value="LbH_G1P_AT_C"/>
    <property type="match status" value="1"/>
</dbReference>
<evidence type="ECO:0000256" key="4">
    <source>
        <dbReference type="ARBA" id="ARBA00022695"/>
    </source>
</evidence>
<feature type="domain" description="Nucleotidyl transferase" evidence="10">
    <location>
        <begin position="8"/>
        <end position="258"/>
    </location>
</feature>
<keyword evidence="13" id="KW-1185">Reference proteome</keyword>
<dbReference type="NCBIfam" id="NF003670">
    <property type="entry name" value="PRK05293.1"/>
    <property type="match status" value="1"/>
</dbReference>
<comment type="function">
    <text evidence="9">Involved in the biosynthesis of ADP-glucose, a building block required for the elongation reactions to produce glycogen. Catalyzes the reaction between ATP and alpha-D-glucose 1-phosphate (G1P) to produce pyrophosphate and ADP-Glc.</text>
</comment>
<sequence length="394" mass="42758">MKKQECVAMLLAGGEGSRLRPLTQQMAKPAVHYGGKYRMIDFALSNCRHSGIGTVGVMTQYKPAVLHAHIGSGDVWAVEGCGGGISILEREAGAPNAYSGTADAIYQNLAFLREHKPSYVLILSGDHIYNMDYRTLLAHHQATGADATLSVMPVKWEEASRFGIVSADEQHRITAFAEKPLKPASNLASMGIYIFNWEVLQSCLEQDEADQASSHDFGRDIIPGLLASGAHVSAYPFEGYWKDVGTIESLWESHMDLLDYHPRLQLNHEAWPVLTTKRNLSQNYVALDARVHHAELGDGVSIYGNVSHSVLFDGVTVGEHSRVLNSVIMPGVQIGRHALILNAIIGEGSIIKDGAIVGMPGDPGITVVGENTVIGRHYSASIPVKLTGTRLNFI</sequence>
<comment type="caution">
    <text evidence="9">Lacks conserved residue(s) required for the propagation of feature annotation.</text>
</comment>
<dbReference type="InterPro" id="IPR005836">
    <property type="entry name" value="ADP_Glu_pyroP_CS"/>
</dbReference>
<accession>A0ABX1ZPQ4</accession>
<evidence type="ECO:0000313" key="12">
    <source>
        <dbReference type="EMBL" id="NOV01796.1"/>
    </source>
</evidence>
<evidence type="ECO:0000259" key="10">
    <source>
        <dbReference type="Pfam" id="PF00483"/>
    </source>
</evidence>
<dbReference type="PROSITE" id="PS00808">
    <property type="entry name" value="ADP_GLC_PYROPHOSPH_1"/>
    <property type="match status" value="1"/>
</dbReference>
<proteinExistence type="inferred from homology"/>
<dbReference type="SUPFAM" id="SSF51161">
    <property type="entry name" value="Trimeric LpxA-like enzymes"/>
    <property type="match status" value="1"/>
</dbReference>
<evidence type="ECO:0000256" key="2">
    <source>
        <dbReference type="ARBA" id="ARBA00022600"/>
    </source>
</evidence>
<organism evidence="12 13">
    <name type="scientific">Paenibacillus planticolens</name>
    <dbReference type="NCBI Taxonomy" id="2654976"/>
    <lineage>
        <taxon>Bacteria</taxon>
        <taxon>Bacillati</taxon>
        <taxon>Bacillota</taxon>
        <taxon>Bacilli</taxon>
        <taxon>Bacillales</taxon>
        <taxon>Paenibacillaceae</taxon>
        <taxon>Paenibacillus</taxon>
    </lineage>
</organism>
<dbReference type="CDD" id="cd02508">
    <property type="entry name" value="ADP_Glucose_PP"/>
    <property type="match status" value="1"/>
</dbReference>
<keyword evidence="2 9" id="KW-0321">Glycogen metabolism</keyword>
<dbReference type="Pfam" id="PF24894">
    <property type="entry name" value="Hexapep_GlmU"/>
    <property type="match status" value="1"/>
</dbReference>
<gene>
    <name evidence="9" type="primary">glgC</name>
    <name evidence="12" type="ORF">GC097_17415</name>
</gene>
<comment type="subunit">
    <text evidence="9">Homotetramer.</text>
</comment>
<evidence type="ECO:0000259" key="11">
    <source>
        <dbReference type="Pfam" id="PF24894"/>
    </source>
</evidence>
<dbReference type="Gene3D" id="3.90.550.10">
    <property type="entry name" value="Spore Coat Polysaccharide Biosynthesis Protein SpsA, Chain A"/>
    <property type="match status" value="1"/>
</dbReference>
<feature type="binding site" evidence="9">
    <location>
        <position position="189"/>
    </location>
    <ligand>
        <name>alpha-D-glucose 1-phosphate</name>
        <dbReference type="ChEBI" id="CHEBI:58601"/>
    </ligand>
</feature>
<dbReference type="RefSeq" id="WP_171684623.1">
    <property type="nucleotide sequence ID" value="NZ_WHNZ01000040.1"/>
</dbReference>
<dbReference type="InterPro" id="IPR005835">
    <property type="entry name" value="NTP_transferase_dom"/>
</dbReference>
<dbReference type="InterPro" id="IPR011831">
    <property type="entry name" value="ADP-Glc_PPase"/>
</dbReference>
<dbReference type="HAMAP" id="MF_00624">
    <property type="entry name" value="GlgC"/>
    <property type="match status" value="1"/>
</dbReference>
<name>A0ABX1ZPQ4_9BACL</name>
<dbReference type="InterPro" id="IPR023049">
    <property type="entry name" value="GlgC_bac"/>
</dbReference>
<dbReference type="Proteomes" id="UP000618579">
    <property type="component" value="Unassembled WGS sequence"/>
</dbReference>
<dbReference type="PROSITE" id="PS00810">
    <property type="entry name" value="ADP_GLC_PYROPHOSPH_3"/>
    <property type="match status" value="1"/>
</dbReference>
<evidence type="ECO:0000256" key="1">
    <source>
        <dbReference type="ARBA" id="ARBA00010443"/>
    </source>
</evidence>
<comment type="pathway">
    <text evidence="9">Glycan biosynthesis; glycogen biosynthesis.</text>
</comment>
<evidence type="ECO:0000256" key="9">
    <source>
        <dbReference type="HAMAP-Rule" id="MF_00624"/>
    </source>
</evidence>
<keyword evidence="3 9" id="KW-0808">Transferase</keyword>
<dbReference type="SUPFAM" id="SSF53448">
    <property type="entry name" value="Nucleotide-diphospho-sugar transferases"/>
    <property type="match status" value="1"/>
</dbReference>
<comment type="similarity">
    <text evidence="1 9">Belongs to the bacterial/plant glucose-1-phosphate adenylyltransferase family.</text>
</comment>
<dbReference type="GO" id="GO:0008878">
    <property type="term" value="F:glucose-1-phosphate adenylyltransferase activity"/>
    <property type="evidence" value="ECO:0007669"/>
    <property type="project" value="UniProtKB-EC"/>
</dbReference>
<feature type="binding site" evidence="9">
    <location>
        <begin position="178"/>
        <end position="179"/>
    </location>
    <ligand>
        <name>alpha-D-glucose 1-phosphate</name>
        <dbReference type="ChEBI" id="CHEBI:58601"/>
    </ligand>
</feature>
<feature type="site" description="Could play a key role in the communication between the regulatory and the substrate sites" evidence="9">
    <location>
        <position position="60"/>
    </location>
</feature>
<feature type="binding site" evidence="9">
    <location>
        <position position="98"/>
    </location>
    <ligand>
        <name>alpha-D-glucose 1-phosphate</name>
        <dbReference type="ChEBI" id="CHEBI:58601"/>
    </ligand>
</feature>
<dbReference type="EC" id="2.7.7.27" evidence="9"/>
<dbReference type="InterPro" id="IPR011004">
    <property type="entry name" value="Trimer_LpxA-like_sf"/>
</dbReference>
<dbReference type="InterPro" id="IPR029044">
    <property type="entry name" value="Nucleotide-diphossugar_trans"/>
</dbReference>
<comment type="caution">
    <text evidence="12">The sequence shown here is derived from an EMBL/GenBank/DDBJ whole genome shotgun (WGS) entry which is preliminary data.</text>
</comment>
<feature type="binding site" evidence="9">
    <location>
        <position position="163"/>
    </location>
    <ligand>
        <name>alpha-D-glucose 1-phosphate</name>
        <dbReference type="ChEBI" id="CHEBI:58601"/>
    </ligand>
</feature>
<dbReference type="EMBL" id="WHNZ01000040">
    <property type="protein sequence ID" value="NOV01796.1"/>
    <property type="molecule type" value="Genomic_DNA"/>
</dbReference>
<protein>
    <recommendedName>
        <fullName evidence="9">Glucose-1-phosphate adenylyltransferase</fullName>
        <ecNumber evidence="9">2.7.7.27</ecNumber>
    </recommendedName>
    <alternativeName>
        <fullName evidence="9">ADP-glucose pyrophosphorylase</fullName>
        <shortName evidence="9">ADPGlc PPase</shortName>
    </alternativeName>
    <alternativeName>
        <fullName evidence="9">ADP-glucose synthase</fullName>
    </alternativeName>
</protein>
<dbReference type="PANTHER" id="PTHR43523">
    <property type="entry name" value="GLUCOSE-1-PHOSPHATE ADENYLYLTRANSFERASE-RELATED"/>
    <property type="match status" value="1"/>
</dbReference>
<keyword evidence="4 9" id="KW-0548">Nucleotidyltransferase</keyword>
<evidence type="ECO:0000256" key="6">
    <source>
        <dbReference type="ARBA" id="ARBA00022840"/>
    </source>
</evidence>
<evidence type="ECO:0000256" key="5">
    <source>
        <dbReference type="ARBA" id="ARBA00022741"/>
    </source>
</evidence>
<keyword evidence="6 9" id="KW-0067">ATP-binding</keyword>
<dbReference type="Pfam" id="PF00483">
    <property type="entry name" value="NTP_transferase"/>
    <property type="match status" value="1"/>
</dbReference>
<reference evidence="12 13" key="1">
    <citation type="submission" date="2019-10" db="EMBL/GenBank/DDBJ databases">
        <title>Description of Paenibacillus pedi sp. nov.</title>
        <authorList>
            <person name="Carlier A."/>
            <person name="Qi S."/>
        </authorList>
    </citation>
    <scope>NUCLEOTIDE SEQUENCE [LARGE SCALE GENOMIC DNA]</scope>
    <source>
        <strain evidence="12 13">LMG 31457</strain>
    </source>
</reference>
<dbReference type="PANTHER" id="PTHR43523:SF2">
    <property type="entry name" value="GLUCOSE-1-PHOSPHATE ADENYLYLTRANSFERASE"/>
    <property type="match status" value="1"/>
</dbReference>
<dbReference type="InterPro" id="IPR056818">
    <property type="entry name" value="GlmU/GlgC-like_hexapep"/>
</dbReference>